<proteinExistence type="predicted"/>
<reference evidence="1 2" key="1">
    <citation type="submission" date="2023-01" db="EMBL/GenBank/DDBJ databases">
        <title>Novel diversity within Roseofilum (Cyanobacteria; Desertifilaceae) from marine benthic mats with descriptions of four novel species.</title>
        <authorList>
            <person name="Wang Y."/>
            <person name="Berthold D.E."/>
            <person name="Hu J."/>
            <person name="Lefler F.W."/>
            <person name="Laughinghouse H.D. IV."/>
        </authorList>
    </citation>
    <scope>NUCLEOTIDE SEQUENCE [LARGE SCALE GENOMIC DNA]</scope>
    <source>
        <strain evidence="1 2">BLCC-M91</strain>
    </source>
</reference>
<dbReference type="Proteomes" id="UP001231370">
    <property type="component" value="Unassembled WGS sequence"/>
</dbReference>
<evidence type="ECO:0000313" key="2">
    <source>
        <dbReference type="Proteomes" id="UP001231370"/>
    </source>
</evidence>
<protein>
    <recommendedName>
        <fullName evidence="3">S-layer family protein</fullName>
    </recommendedName>
</protein>
<dbReference type="EMBL" id="JAQPOK010000111">
    <property type="protein sequence ID" value="MDJ1180226.1"/>
    <property type="molecule type" value="Genomic_DNA"/>
</dbReference>
<evidence type="ECO:0008006" key="3">
    <source>
        <dbReference type="Google" id="ProtNLM"/>
    </source>
</evidence>
<accession>A0ABT7BM13</accession>
<name>A0ABT7BM13_9CYAN</name>
<gene>
    <name evidence="1" type="ORF">PJF56_15285</name>
</gene>
<sequence>MLSFHNIPLYGFTLLGILTYGNPTLGQMRPTPPLNIPQTLQLTIDGVSSFRNINLDNRLLTIESLETFTDPSQLITVGCSEDEGNVFVVKGRGGLPEDPTQTLSTATLWSDLRPNLGTEDRGDEPVSPTSFWQRQPIVEAQTWIINQRGNMELVANEPSPPTQFGILSQPCR</sequence>
<evidence type="ECO:0000313" key="1">
    <source>
        <dbReference type="EMBL" id="MDJ1180226.1"/>
    </source>
</evidence>
<dbReference type="RefSeq" id="WP_283763527.1">
    <property type="nucleotide sequence ID" value="NZ_JAQPOK010000111.1"/>
</dbReference>
<organism evidence="1 2">
    <name type="scientific">Roseofilum halophilum BLCC-M91</name>
    <dbReference type="NCBI Taxonomy" id="3022259"/>
    <lineage>
        <taxon>Bacteria</taxon>
        <taxon>Bacillati</taxon>
        <taxon>Cyanobacteriota</taxon>
        <taxon>Cyanophyceae</taxon>
        <taxon>Desertifilales</taxon>
        <taxon>Desertifilaceae</taxon>
        <taxon>Roseofilum</taxon>
        <taxon>Roseofilum halophilum</taxon>
    </lineage>
</organism>
<comment type="caution">
    <text evidence="1">The sequence shown here is derived from an EMBL/GenBank/DDBJ whole genome shotgun (WGS) entry which is preliminary data.</text>
</comment>
<keyword evidence="2" id="KW-1185">Reference proteome</keyword>